<feature type="domain" description="PNPLA" evidence="4">
    <location>
        <begin position="312"/>
        <end position="361"/>
    </location>
</feature>
<dbReference type="SMART" id="SM00220">
    <property type="entry name" value="S_TKc"/>
    <property type="match status" value="1"/>
</dbReference>
<dbReference type="SUPFAM" id="SSF56112">
    <property type="entry name" value="Protein kinase-like (PK-like)"/>
    <property type="match status" value="1"/>
</dbReference>
<dbReference type="EMBL" id="KV419451">
    <property type="protein sequence ID" value="KZS87374.1"/>
    <property type="molecule type" value="Genomic_DNA"/>
</dbReference>
<dbReference type="InterPro" id="IPR008271">
    <property type="entry name" value="Ser/Thr_kinase_AS"/>
</dbReference>
<dbReference type="InterPro" id="IPR001245">
    <property type="entry name" value="Ser-Thr/Tyr_kinase_cat_dom"/>
</dbReference>
<keyword evidence="1" id="KW-0443">Lipid metabolism</keyword>
<dbReference type="AlphaFoldDB" id="A0A164N5H5"/>
<keyword evidence="5" id="KW-0808">Transferase</keyword>
<sequence>MESRFASQESLWRSINENPPELKGVTKESRNPVATTNFSEVYRGSWLPPDRGVFGTRMLVAIKVIRTIPGASSARQEQTLRQLKREITLQERLKHENILPFLGVSMDFGDLPSPISEWMANGTVLQYLKKNPQASRLDFLKGIARGMRFLHQPTPHKPSIVHGDLKGSNILVTNWGAPCLADFGLSRVYDPATFWNTATESVNGTTRWMSPELLSASNDRKSLTIASDIYAYGITAWEIVTGKLPYHDLIDTKVILEVTKGLRPTRPRDISDALWNVMQQCWDVDVKVRPSMGSVLRAFHKIAEMNPPLRLLSLDSCGIRIITSLQILQKIMEEIGPNERPCDHFDMIAGSGTGGCVAASS</sequence>
<keyword evidence="6" id="KW-1185">Reference proteome</keyword>
<dbReference type="InterPro" id="IPR051681">
    <property type="entry name" value="Ser/Thr_Kinases-Pseudokinases"/>
</dbReference>
<accession>A0A164N5H5</accession>
<dbReference type="PANTHER" id="PTHR44329">
    <property type="entry name" value="SERINE/THREONINE-PROTEIN KINASE TNNI3K-RELATED"/>
    <property type="match status" value="1"/>
</dbReference>
<comment type="caution">
    <text evidence="2">Lacks conserved residue(s) required for the propagation of feature annotation.</text>
</comment>
<dbReference type="SUPFAM" id="SSF52151">
    <property type="entry name" value="FabD/lysophospholipase-like"/>
    <property type="match status" value="1"/>
</dbReference>
<dbReference type="GO" id="GO:0046486">
    <property type="term" value="P:glycerolipid metabolic process"/>
    <property type="evidence" value="ECO:0007669"/>
    <property type="project" value="UniProtKB-ARBA"/>
</dbReference>
<gene>
    <name evidence="5" type="ORF">SISNIDRAFT_460990</name>
</gene>
<keyword evidence="5" id="KW-0418">Kinase</keyword>
<evidence type="ECO:0000259" key="4">
    <source>
        <dbReference type="PROSITE" id="PS51635"/>
    </source>
</evidence>
<dbReference type="STRING" id="1314777.A0A164N5H5"/>
<dbReference type="InterPro" id="IPR016035">
    <property type="entry name" value="Acyl_Trfase/lysoPLipase"/>
</dbReference>
<dbReference type="PROSITE" id="PS00108">
    <property type="entry name" value="PROTEIN_KINASE_ST"/>
    <property type="match status" value="1"/>
</dbReference>
<dbReference type="PROSITE" id="PS50011">
    <property type="entry name" value="PROTEIN_KINASE_DOM"/>
    <property type="match status" value="1"/>
</dbReference>
<dbReference type="PROSITE" id="PS51635">
    <property type="entry name" value="PNPLA"/>
    <property type="match status" value="1"/>
</dbReference>
<evidence type="ECO:0000313" key="6">
    <source>
        <dbReference type="Proteomes" id="UP000076722"/>
    </source>
</evidence>
<dbReference type="OrthoDB" id="4062651at2759"/>
<dbReference type="InterPro" id="IPR000719">
    <property type="entry name" value="Prot_kinase_dom"/>
</dbReference>
<evidence type="ECO:0000259" key="3">
    <source>
        <dbReference type="PROSITE" id="PS50011"/>
    </source>
</evidence>
<dbReference type="GO" id="GO:0004674">
    <property type="term" value="F:protein serine/threonine kinase activity"/>
    <property type="evidence" value="ECO:0007669"/>
    <property type="project" value="TreeGrafter"/>
</dbReference>
<protein>
    <submittedName>
        <fullName evidence="5">Kinase-like protein</fullName>
    </submittedName>
</protein>
<dbReference type="Gene3D" id="1.10.510.10">
    <property type="entry name" value="Transferase(Phosphotransferase) domain 1"/>
    <property type="match status" value="1"/>
</dbReference>
<dbReference type="Proteomes" id="UP000076722">
    <property type="component" value="Unassembled WGS sequence"/>
</dbReference>
<dbReference type="InterPro" id="IPR002641">
    <property type="entry name" value="PNPLA_dom"/>
</dbReference>
<dbReference type="Pfam" id="PF07714">
    <property type="entry name" value="PK_Tyr_Ser-Thr"/>
    <property type="match status" value="1"/>
</dbReference>
<evidence type="ECO:0000256" key="2">
    <source>
        <dbReference type="PROSITE-ProRule" id="PRU01161"/>
    </source>
</evidence>
<evidence type="ECO:0000313" key="5">
    <source>
        <dbReference type="EMBL" id="KZS87374.1"/>
    </source>
</evidence>
<proteinExistence type="predicted"/>
<name>A0A164N5H5_9AGAM</name>
<organism evidence="5 6">
    <name type="scientific">Sistotremastrum niveocremeum HHB9708</name>
    <dbReference type="NCBI Taxonomy" id="1314777"/>
    <lineage>
        <taxon>Eukaryota</taxon>
        <taxon>Fungi</taxon>
        <taxon>Dikarya</taxon>
        <taxon>Basidiomycota</taxon>
        <taxon>Agaricomycotina</taxon>
        <taxon>Agaricomycetes</taxon>
        <taxon>Sistotremastrales</taxon>
        <taxon>Sistotremastraceae</taxon>
        <taxon>Sertulicium</taxon>
        <taxon>Sertulicium niveocremeum</taxon>
    </lineage>
</organism>
<dbReference type="GO" id="GO:0005524">
    <property type="term" value="F:ATP binding"/>
    <property type="evidence" value="ECO:0007669"/>
    <property type="project" value="InterPro"/>
</dbReference>
<dbReference type="PRINTS" id="PR00109">
    <property type="entry name" value="TYRKINASE"/>
</dbReference>
<evidence type="ECO:0000256" key="1">
    <source>
        <dbReference type="ARBA" id="ARBA00023098"/>
    </source>
</evidence>
<feature type="domain" description="Protein kinase" evidence="3">
    <location>
        <begin position="27"/>
        <end position="303"/>
    </location>
</feature>
<reference evidence="5 6" key="1">
    <citation type="journal article" date="2016" name="Mol. Biol. Evol.">
        <title>Comparative Genomics of Early-Diverging Mushroom-Forming Fungi Provides Insights into the Origins of Lignocellulose Decay Capabilities.</title>
        <authorList>
            <person name="Nagy L.G."/>
            <person name="Riley R."/>
            <person name="Tritt A."/>
            <person name="Adam C."/>
            <person name="Daum C."/>
            <person name="Floudas D."/>
            <person name="Sun H."/>
            <person name="Yadav J.S."/>
            <person name="Pangilinan J."/>
            <person name="Larsson K.H."/>
            <person name="Matsuura K."/>
            <person name="Barry K."/>
            <person name="Labutti K."/>
            <person name="Kuo R."/>
            <person name="Ohm R.A."/>
            <person name="Bhattacharya S.S."/>
            <person name="Shirouzu T."/>
            <person name="Yoshinaga Y."/>
            <person name="Martin F.M."/>
            <person name="Grigoriev I.V."/>
            <person name="Hibbett D.S."/>
        </authorList>
    </citation>
    <scope>NUCLEOTIDE SEQUENCE [LARGE SCALE GENOMIC DNA]</scope>
    <source>
        <strain evidence="5 6">HHB9708</strain>
    </source>
</reference>
<dbReference type="InterPro" id="IPR011009">
    <property type="entry name" value="Kinase-like_dom_sf"/>
</dbReference>
<dbReference type="Gene3D" id="3.40.1090.10">
    <property type="entry name" value="Cytosolic phospholipase A2 catalytic domain"/>
    <property type="match status" value="1"/>
</dbReference>